<evidence type="ECO:0000313" key="3">
    <source>
        <dbReference type="Proteomes" id="UP001203761"/>
    </source>
</evidence>
<dbReference type="InterPro" id="IPR016181">
    <property type="entry name" value="Acyl_CoA_acyltransferase"/>
</dbReference>
<feature type="domain" description="N-acetyltransferase" evidence="1">
    <location>
        <begin position="12"/>
        <end position="168"/>
    </location>
</feature>
<comment type="caution">
    <text evidence="2">The sequence shown here is derived from an EMBL/GenBank/DDBJ whole genome shotgun (WGS) entry which is preliminary data.</text>
</comment>
<reference evidence="2" key="1">
    <citation type="submission" date="2022-02" db="EMBL/GenBank/DDBJ databases">
        <authorList>
            <person name="Lee M."/>
            <person name="Kim S.-J."/>
            <person name="Jung M.-Y."/>
        </authorList>
    </citation>
    <scope>NUCLEOTIDE SEQUENCE</scope>
    <source>
        <strain evidence="2">JHP9</strain>
    </source>
</reference>
<dbReference type="PANTHER" id="PTHR43610:SF1">
    <property type="entry name" value="N-ACETYLTRANSFERASE DOMAIN-CONTAINING PROTEIN"/>
    <property type="match status" value="1"/>
</dbReference>
<gene>
    <name evidence="2" type="ORF">Bequi_06110</name>
</gene>
<dbReference type="Pfam" id="PF13302">
    <property type="entry name" value="Acetyltransf_3"/>
    <property type="match status" value="1"/>
</dbReference>
<protein>
    <submittedName>
        <fullName evidence="2">GNAT family N-acetyltransferase</fullName>
    </submittedName>
</protein>
<dbReference type="Gene3D" id="3.40.630.30">
    <property type="match status" value="1"/>
</dbReference>
<dbReference type="EMBL" id="JAKNCJ010000002">
    <property type="protein sequence ID" value="MCL6422965.1"/>
    <property type="molecule type" value="Genomic_DNA"/>
</dbReference>
<dbReference type="SUPFAM" id="SSF55729">
    <property type="entry name" value="Acyl-CoA N-acyltransferases (Nat)"/>
    <property type="match status" value="1"/>
</dbReference>
<accession>A0ABT0R212</accession>
<evidence type="ECO:0000259" key="1">
    <source>
        <dbReference type="PROSITE" id="PS51186"/>
    </source>
</evidence>
<name>A0ABT0R212_9MICO</name>
<dbReference type="PROSITE" id="PS51186">
    <property type="entry name" value="GNAT"/>
    <property type="match status" value="1"/>
</dbReference>
<dbReference type="InterPro" id="IPR000182">
    <property type="entry name" value="GNAT_dom"/>
</dbReference>
<organism evidence="2 3">
    <name type="scientific">Brachybacterium equifaecis</name>
    <dbReference type="NCBI Taxonomy" id="2910770"/>
    <lineage>
        <taxon>Bacteria</taxon>
        <taxon>Bacillati</taxon>
        <taxon>Actinomycetota</taxon>
        <taxon>Actinomycetes</taxon>
        <taxon>Micrococcales</taxon>
        <taxon>Dermabacteraceae</taxon>
        <taxon>Brachybacterium</taxon>
    </lineage>
</organism>
<dbReference type="Proteomes" id="UP001203761">
    <property type="component" value="Unassembled WGS sequence"/>
</dbReference>
<proteinExistence type="predicted"/>
<dbReference type="RefSeq" id="WP_249737063.1">
    <property type="nucleotide sequence ID" value="NZ_JAKNCJ010000002.1"/>
</dbReference>
<keyword evidence="3" id="KW-1185">Reference proteome</keyword>
<sequence>MKHDLRLQRGAIVLRPLAREDASAFRALVDEESWAGMSVPLPATDEAMAEHLGTLIEAPAQLAFAVEQDGRLVGRTTLYDLVPGLKVEIGHTIYAREAWGSAVNPTCKLLLLDHAFGELGVGRVALRCDHRNARSRAAILKLGATFEGTLRRFRRAADGTVADADYFSILESEWPGVRDGLEARLRASAQA</sequence>
<dbReference type="PANTHER" id="PTHR43610">
    <property type="entry name" value="BLL6696 PROTEIN"/>
    <property type="match status" value="1"/>
</dbReference>
<evidence type="ECO:0000313" key="2">
    <source>
        <dbReference type="EMBL" id="MCL6422965.1"/>
    </source>
</evidence>